<organism evidence="8 9">
    <name type="scientific">Candidatus Corynebacterium faecigallinarum</name>
    <dbReference type="NCBI Taxonomy" id="2838528"/>
    <lineage>
        <taxon>Bacteria</taxon>
        <taxon>Bacillati</taxon>
        <taxon>Actinomycetota</taxon>
        <taxon>Actinomycetes</taxon>
        <taxon>Mycobacteriales</taxon>
        <taxon>Corynebacteriaceae</taxon>
        <taxon>Corynebacterium</taxon>
    </lineage>
</organism>
<evidence type="ECO:0000256" key="7">
    <source>
        <dbReference type="NCBIfam" id="TIGR00188"/>
    </source>
</evidence>
<dbReference type="PANTHER" id="PTHR33992">
    <property type="entry name" value="RIBONUCLEASE P PROTEIN COMPONENT"/>
    <property type="match status" value="1"/>
</dbReference>
<evidence type="ECO:0000256" key="4">
    <source>
        <dbReference type="ARBA" id="ARBA00022801"/>
    </source>
</evidence>
<dbReference type="InterPro" id="IPR014721">
    <property type="entry name" value="Ribsml_uS5_D2-typ_fold_subgr"/>
</dbReference>
<keyword evidence="3 6" id="KW-0255">Endonuclease</keyword>
<dbReference type="GO" id="GO:0042781">
    <property type="term" value="F:3'-tRNA processing endoribonuclease activity"/>
    <property type="evidence" value="ECO:0007669"/>
    <property type="project" value="TreeGrafter"/>
</dbReference>
<protein>
    <recommendedName>
        <fullName evidence="6 7">Ribonuclease P protein component</fullName>
        <shortName evidence="6">RNase P protein</shortName>
        <shortName evidence="6">RNaseP protein</shortName>
        <ecNumber evidence="6 7">3.1.26.5</ecNumber>
    </recommendedName>
    <alternativeName>
        <fullName evidence="6">Protein C5</fullName>
    </alternativeName>
</protein>
<keyword evidence="4 6" id="KW-0378">Hydrolase</keyword>
<dbReference type="EMBL" id="DWVP01000023">
    <property type="protein sequence ID" value="HJC85842.1"/>
    <property type="molecule type" value="Genomic_DNA"/>
</dbReference>
<dbReference type="NCBIfam" id="TIGR00188">
    <property type="entry name" value="rnpA"/>
    <property type="match status" value="1"/>
</dbReference>
<dbReference type="AlphaFoldDB" id="A0A9D2TPG1"/>
<gene>
    <name evidence="6 8" type="primary">rnpA</name>
    <name evidence="8" type="ORF">H9751_09940</name>
</gene>
<dbReference type="GO" id="GO:0004526">
    <property type="term" value="F:ribonuclease P activity"/>
    <property type="evidence" value="ECO:0007669"/>
    <property type="project" value="UniProtKB-UniRule"/>
</dbReference>
<comment type="catalytic activity">
    <reaction evidence="6">
        <text>Endonucleolytic cleavage of RNA, removing 5'-extranucleotides from tRNA precursor.</text>
        <dbReference type="EC" id="3.1.26.5"/>
    </reaction>
</comment>
<dbReference type="PANTHER" id="PTHR33992:SF1">
    <property type="entry name" value="RIBONUCLEASE P PROTEIN COMPONENT"/>
    <property type="match status" value="1"/>
</dbReference>
<dbReference type="Gene3D" id="3.30.230.10">
    <property type="match status" value="1"/>
</dbReference>
<evidence type="ECO:0000256" key="6">
    <source>
        <dbReference type="HAMAP-Rule" id="MF_00227"/>
    </source>
</evidence>
<dbReference type="HAMAP" id="MF_00227">
    <property type="entry name" value="RNase_P"/>
    <property type="match status" value="1"/>
</dbReference>
<dbReference type="Pfam" id="PF00825">
    <property type="entry name" value="Ribonuclease_P"/>
    <property type="match status" value="1"/>
</dbReference>
<dbReference type="InterPro" id="IPR020568">
    <property type="entry name" value="Ribosomal_Su5_D2-typ_SF"/>
</dbReference>
<proteinExistence type="inferred from homology"/>
<dbReference type="Proteomes" id="UP000823858">
    <property type="component" value="Unassembled WGS sequence"/>
</dbReference>
<evidence type="ECO:0000313" key="8">
    <source>
        <dbReference type="EMBL" id="HJC85842.1"/>
    </source>
</evidence>
<evidence type="ECO:0000256" key="1">
    <source>
        <dbReference type="ARBA" id="ARBA00022694"/>
    </source>
</evidence>
<evidence type="ECO:0000256" key="5">
    <source>
        <dbReference type="ARBA" id="ARBA00022884"/>
    </source>
</evidence>
<keyword evidence="5 6" id="KW-0694">RNA-binding</keyword>
<evidence type="ECO:0000313" key="9">
    <source>
        <dbReference type="Proteomes" id="UP000823858"/>
    </source>
</evidence>
<evidence type="ECO:0000256" key="3">
    <source>
        <dbReference type="ARBA" id="ARBA00022759"/>
    </source>
</evidence>
<dbReference type="GO" id="GO:0000049">
    <property type="term" value="F:tRNA binding"/>
    <property type="evidence" value="ECO:0007669"/>
    <property type="project" value="UniProtKB-UniRule"/>
</dbReference>
<comment type="subunit">
    <text evidence="6">Consists of a catalytic RNA component (M1 or rnpB) and a protein subunit.</text>
</comment>
<dbReference type="EC" id="3.1.26.5" evidence="6 7"/>
<reference evidence="8" key="2">
    <citation type="submission" date="2021-04" db="EMBL/GenBank/DDBJ databases">
        <authorList>
            <person name="Gilroy R."/>
        </authorList>
    </citation>
    <scope>NUCLEOTIDE SEQUENCE</scope>
    <source>
        <strain evidence="8">ChiHjej13B12-4958</strain>
    </source>
</reference>
<comment type="similarity">
    <text evidence="6">Belongs to the RnpA family.</text>
</comment>
<dbReference type="InterPro" id="IPR000100">
    <property type="entry name" value="RNase_P"/>
</dbReference>
<keyword evidence="1 6" id="KW-0819">tRNA processing</keyword>
<accession>A0A9D2TPG1</accession>
<comment type="caution">
    <text evidence="8">The sequence shown here is derived from an EMBL/GenBank/DDBJ whole genome shotgun (WGS) entry which is preliminary data.</text>
</comment>
<dbReference type="GO" id="GO:0030677">
    <property type="term" value="C:ribonuclease P complex"/>
    <property type="evidence" value="ECO:0007669"/>
    <property type="project" value="TreeGrafter"/>
</dbReference>
<dbReference type="SUPFAM" id="SSF54211">
    <property type="entry name" value="Ribosomal protein S5 domain 2-like"/>
    <property type="match status" value="1"/>
</dbReference>
<name>A0A9D2TPG1_9CORY</name>
<evidence type="ECO:0000256" key="2">
    <source>
        <dbReference type="ARBA" id="ARBA00022722"/>
    </source>
</evidence>
<sequence length="118" mass="12735">MLSPEHRLRSTSLFGETVRRGRKKGTRTVVVYLYVQGGTFTGGPRMGLVVSKAVGNAVTRHAVSRRLRHVTASVLQDPQDATLEPGACLVLRALPAAATASSKELEADVRRALRRLSA</sequence>
<keyword evidence="2 6" id="KW-0540">Nuclease</keyword>
<reference evidence="8" key="1">
    <citation type="journal article" date="2021" name="PeerJ">
        <title>Extensive microbial diversity within the chicken gut microbiome revealed by metagenomics and culture.</title>
        <authorList>
            <person name="Gilroy R."/>
            <person name="Ravi A."/>
            <person name="Getino M."/>
            <person name="Pursley I."/>
            <person name="Horton D.L."/>
            <person name="Alikhan N.F."/>
            <person name="Baker D."/>
            <person name="Gharbi K."/>
            <person name="Hall N."/>
            <person name="Watson M."/>
            <person name="Adriaenssens E.M."/>
            <person name="Foster-Nyarko E."/>
            <person name="Jarju S."/>
            <person name="Secka A."/>
            <person name="Antonio M."/>
            <person name="Oren A."/>
            <person name="Chaudhuri R.R."/>
            <person name="La Ragione R."/>
            <person name="Hildebrand F."/>
            <person name="Pallen M.J."/>
        </authorList>
    </citation>
    <scope>NUCLEOTIDE SEQUENCE</scope>
    <source>
        <strain evidence="8">ChiHjej13B12-4958</strain>
    </source>
</reference>
<dbReference type="GO" id="GO:0001682">
    <property type="term" value="P:tRNA 5'-leader removal"/>
    <property type="evidence" value="ECO:0007669"/>
    <property type="project" value="UniProtKB-UniRule"/>
</dbReference>
<comment type="function">
    <text evidence="6">RNaseP catalyzes the removal of the 5'-leader sequence from pre-tRNA to produce the mature 5'-terminus. It can also cleave other RNA substrates such as 4.5S RNA. The protein component plays an auxiliary but essential role in vivo by binding to the 5'-leader sequence and broadening the substrate specificity of the ribozyme.</text>
</comment>